<reference evidence="9" key="1">
    <citation type="submission" date="2021-02" db="EMBL/GenBank/DDBJ databases">
        <authorList>
            <person name="Nowell W R."/>
        </authorList>
    </citation>
    <scope>NUCLEOTIDE SEQUENCE</scope>
</reference>
<dbReference type="CDD" id="cd00051">
    <property type="entry name" value="EFh"/>
    <property type="match status" value="1"/>
</dbReference>
<dbReference type="OrthoDB" id="26525at2759"/>
<feature type="domain" description="EF-hand" evidence="3">
    <location>
        <begin position="122"/>
        <end position="154"/>
    </location>
</feature>
<evidence type="ECO:0000313" key="8">
    <source>
        <dbReference type="EMBL" id="CAF3582598.1"/>
    </source>
</evidence>
<dbReference type="GO" id="GO:0005509">
    <property type="term" value="F:calcium ion binding"/>
    <property type="evidence" value="ECO:0007669"/>
    <property type="project" value="InterPro"/>
</dbReference>
<dbReference type="EMBL" id="CAJOBE010000239">
    <property type="protein sequence ID" value="CAF3602982.1"/>
    <property type="molecule type" value="Genomic_DNA"/>
</dbReference>
<accession>A0A818NDB3</accession>
<name>A0A818NDB3_9BILA</name>
<dbReference type="SMART" id="SM00054">
    <property type="entry name" value="EFh"/>
    <property type="match status" value="3"/>
</dbReference>
<dbReference type="AlphaFoldDB" id="A0A818NDB3"/>
<evidence type="ECO:0000313" key="10">
    <source>
        <dbReference type="Proteomes" id="UP000663870"/>
    </source>
</evidence>
<proteinExistence type="predicted"/>
<gene>
    <name evidence="9" type="ORF">FNK824_LOCUS3512</name>
    <name evidence="7" type="ORF">JXQ802_LOCUS41624</name>
    <name evidence="8" type="ORF">OTI717_LOCUS5885</name>
    <name evidence="4" type="ORF">PYM288_LOCUS11224</name>
    <name evidence="5" type="ORF">RFH988_LOCUS10835</name>
    <name evidence="6" type="ORF">SEV965_LOCUS13124</name>
</gene>
<feature type="domain" description="EF-hand" evidence="3">
    <location>
        <begin position="86"/>
        <end position="121"/>
    </location>
</feature>
<dbReference type="EMBL" id="CAJNOL010002676">
    <property type="protein sequence ID" value="CAF1521623.1"/>
    <property type="molecule type" value="Genomic_DNA"/>
</dbReference>
<evidence type="ECO:0000313" key="11">
    <source>
        <dbReference type="Proteomes" id="UP000663874"/>
    </source>
</evidence>
<evidence type="ECO:0000313" key="5">
    <source>
        <dbReference type="EMBL" id="CAF0936544.1"/>
    </source>
</evidence>
<keyword evidence="10" id="KW-1185">Reference proteome</keyword>
<dbReference type="Proteomes" id="UP000663874">
    <property type="component" value="Unassembled WGS sequence"/>
</dbReference>
<evidence type="ECO:0000256" key="1">
    <source>
        <dbReference type="ARBA" id="ARBA00022737"/>
    </source>
</evidence>
<evidence type="ECO:0000313" key="4">
    <source>
        <dbReference type="EMBL" id="CAF0934278.1"/>
    </source>
</evidence>
<evidence type="ECO:0000256" key="2">
    <source>
        <dbReference type="ARBA" id="ARBA00022837"/>
    </source>
</evidence>
<dbReference type="FunFam" id="1.10.238.10:FF:000001">
    <property type="entry name" value="Calmodulin 1"/>
    <property type="match status" value="1"/>
</dbReference>
<evidence type="ECO:0000313" key="6">
    <source>
        <dbReference type="EMBL" id="CAF1046734.1"/>
    </source>
</evidence>
<dbReference type="EMBL" id="CAJNOO010000413">
    <property type="protein sequence ID" value="CAF0936544.1"/>
    <property type="molecule type" value="Genomic_DNA"/>
</dbReference>
<dbReference type="Proteomes" id="UP000663854">
    <property type="component" value="Unassembled WGS sequence"/>
</dbReference>
<sequence>MNATLSEQDLYELRRAFSSVDDNNDGLVRIKDLPAIFKQFEGNLQSFIIEEDELKHLLDQNNISDSDQITFTQFLTLIACKANVDDNIEELQEAFNIFDSTNTGFITVKDLLRVMQNIGENISEIEAQEMIHHANRDLSGKISFAEFIEMIRYS</sequence>
<dbReference type="InterPro" id="IPR002048">
    <property type="entry name" value="EF_hand_dom"/>
</dbReference>
<evidence type="ECO:0000259" key="3">
    <source>
        <dbReference type="PROSITE" id="PS50222"/>
    </source>
</evidence>
<dbReference type="EMBL" id="CAJNOU010000612">
    <property type="protein sequence ID" value="CAF1046734.1"/>
    <property type="molecule type" value="Genomic_DNA"/>
</dbReference>
<dbReference type="Proteomes" id="UP000663870">
    <property type="component" value="Unassembled WGS sequence"/>
</dbReference>
<dbReference type="Gene3D" id="1.10.238.10">
    <property type="entry name" value="EF-hand"/>
    <property type="match status" value="2"/>
</dbReference>
<dbReference type="EMBL" id="CAJOAX010000399">
    <property type="protein sequence ID" value="CAF3582598.1"/>
    <property type="molecule type" value="Genomic_DNA"/>
</dbReference>
<evidence type="ECO:0000313" key="7">
    <source>
        <dbReference type="EMBL" id="CAF1521623.1"/>
    </source>
</evidence>
<dbReference type="PANTHER" id="PTHR23050">
    <property type="entry name" value="CALCIUM BINDING PROTEIN"/>
    <property type="match status" value="1"/>
</dbReference>
<dbReference type="SUPFAM" id="SSF47473">
    <property type="entry name" value="EF-hand"/>
    <property type="match status" value="1"/>
</dbReference>
<dbReference type="InterPro" id="IPR011992">
    <property type="entry name" value="EF-hand-dom_pair"/>
</dbReference>
<evidence type="ECO:0000313" key="9">
    <source>
        <dbReference type="EMBL" id="CAF3602982.1"/>
    </source>
</evidence>
<dbReference type="Proteomes" id="UP000663889">
    <property type="component" value="Unassembled WGS sequence"/>
</dbReference>
<comment type="caution">
    <text evidence="9">The sequence shown here is derived from an EMBL/GenBank/DDBJ whole genome shotgun (WGS) entry which is preliminary data.</text>
</comment>
<dbReference type="EMBL" id="CAJNOH010000186">
    <property type="protein sequence ID" value="CAF0934278.1"/>
    <property type="molecule type" value="Genomic_DNA"/>
</dbReference>
<dbReference type="Proteomes" id="UP000663882">
    <property type="component" value="Unassembled WGS sequence"/>
</dbReference>
<dbReference type="PROSITE" id="PS50222">
    <property type="entry name" value="EF_HAND_2"/>
    <property type="match status" value="2"/>
</dbReference>
<keyword evidence="2" id="KW-0106">Calcium</keyword>
<dbReference type="Proteomes" id="UP000663823">
    <property type="component" value="Unassembled WGS sequence"/>
</dbReference>
<dbReference type="InterPro" id="IPR050145">
    <property type="entry name" value="Centrin_CML-like"/>
</dbReference>
<keyword evidence="1" id="KW-0677">Repeat</keyword>
<organism evidence="9 11">
    <name type="scientific">Rotaria sordida</name>
    <dbReference type="NCBI Taxonomy" id="392033"/>
    <lineage>
        <taxon>Eukaryota</taxon>
        <taxon>Metazoa</taxon>
        <taxon>Spiralia</taxon>
        <taxon>Gnathifera</taxon>
        <taxon>Rotifera</taxon>
        <taxon>Eurotatoria</taxon>
        <taxon>Bdelloidea</taxon>
        <taxon>Philodinida</taxon>
        <taxon>Philodinidae</taxon>
        <taxon>Rotaria</taxon>
    </lineage>
</organism>
<protein>
    <recommendedName>
        <fullName evidence="3">EF-hand domain-containing protein</fullName>
    </recommendedName>
</protein>
<dbReference type="Pfam" id="PF13499">
    <property type="entry name" value="EF-hand_7"/>
    <property type="match status" value="1"/>
</dbReference>